<dbReference type="Pfam" id="PF06048">
    <property type="entry name" value="DUF927"/>
    <property type="match status" value="1"/>
</dbReference>
<evidence type="ECO:0000259" key="2">
    <source>
        <dbReference type="Pfam" id="PF06048"/>
    </source>
</evidence>
<dbReference type="RefSeq" id="WP_066614647.1">
    <property type="nucleotide sequence ID" value="NZ_LQQU01000059.1"/>
</dbReference>
<keyword evidence="4" id="KW-1185">Reference proteome</keyword>
<dbReference type="OrthoDB" id="784829at2"/>
<evidence type="ECO:0000313" key="3">
    <source>
        <dbReference type="EMBL" id="KZE25327.1"/>
    </source>
</evidence>
<dbReference type="InterPro" id="IPR009270">
    <property type="entry name" value="DUF927"/>
</dbReference>
<dbReference type="Gene3D" id="3.90.580.10">
    <property type="entry name" value="Zinc finger, CHC2-type domain"/>
    <property type="match status" value="1"/>
</dbReference>
<dbReference type="GO" id="GO:0006260">
    <property type="term" value="P:DNA replication"/>
    <property type="evidence" value="ECO:0007669"/>
    <property type="project" value="InterPro"/>
</dbReference>
<organism evidence="3 4">
    <name type="scientific">Crenobacter luteus</name>
    <dbReference type="NCBI Taxonomy" id="1452487"/>
    <lineage>
        <taxon>Bacteria</taxon>
        <taxon>Pseudomonadati</taxon>
        <taxon>Pseudomonadota</taxon>
        <taxon>Betaproteobacteria</taxon>
        <taxon>Neisseriales</taxon>
        <taxon>Neisseriaceae</taxon>
        <taxon>Crenobacter</taxon>
    </lineage>
</organism>
<dbReference type="GO" id="GO:0003677">
    <property type="term" value="F:DNA binding"/>
    <property type="evidence" value="ECO:0007669"/>
    <property type="project" value="InterPro"/>
</dbReference>
<protein>
    <recommendedName>
        <fullName evidence="2">DUF927 domain-containing protein</fullName>
    </recommendedName>
</protein>
<dbReference type="EMBL" id="LQQU01000059">
    <property type="protein sequence ID" value="KZE25327.1"/>
    <property type="molecule type" value="Genomic_DNA"/>
</dbReference>
<dbReference type="Proteomes" id="UP000076625">
    <property type="component" value="Unassembled WGS sequence"/>
</dbReference>
<dbReference type="SUPFAM" id="SSF57783">
    <property type="entry name" value="Zinc beta-ribbon"/>
    <property type="match status" value="1"/>
</dbReference>
<comment type="caution">
    <text evidence="3">The sequence shown here is derived from an EMBL/GenBank/DDBJ whole genome shotgun (WGS) entry which is preliminary data.</text>
</comment>
<gene>
    <name evidence="3" type="ORF">AVW16_03230</name>
</gene>
<dbReference type="AlphaFoldDB" id="A0A165EKZ0"/>
<dbReference type="STRING" id="1452487.AVW16_03230"/>
<name>A0A165EKZ0_9NEIS</name>
<evidence type="ECO:0000313" key="4">
    <source>
        <dbReference type="Proteomes" id="UP000076625"/>
    </source>
</evidence>
<feature type="domain" description="DUF927" evidence="2">
    <location>
        <begin position="397"/>
        <end position="670"/>
    </location>
</feature>
<evidence type="ECO:0000256" key="1">
    <source>
        <dbReference type="SAM" id="MobiDB-lite"/>
    </source>
</evidence>
<sequence>MSAKRLPFAEVARAALAGLPRVLDWAGVRHQHAGHEVQMLNPQRADDGYGSFSINANTGVWADFASGDKGGDVVSLVAYVKGYGQGDACRDLARLFGIMAGEASPAVEPSALPAKVAPVDPWQPVTPIPAELLGRMPRGKGRHPGRVVKVWRYNDAAGLPLVFVARLEPGMNGRSKDYFPLSVWQDGESGRREWRWKNLPAPRPLYGLDSLAERPAAPVLICEGEKAADAAAALLPDHVAMCWMNGAEAVGKADFTPLAGRDCLIWPDHDAPGAEAAHAVAGALAKVGAASVRQIDVSAFLAFAPGGSANAPELAEGGEWHDGDDAADALARGWTAAHIRLLAEAGRWLVDDGAKEADAAHAAAPADTAGTGAAKTLAKPAKRAKRSPAGTGGNPFKVTETGVYFQTEDMDAAQWVCAPLTILARTRDHQGLNWGLLVRFTDPDGADREWNIPAEMLASSEGAEVIKGLLSMGLLIGAGPKARQRLLEYLQRFDGAERATLVNRLGWHGPVFLLPEGHLGDGGAALVYQAASRQRELMACAGSLEGWRAEIGRYCVGNHRFAFAASVAFAAPLLDVVGAESGGFHFFGDSSQGKTTLLQVAASVYGAPGYLQTWRATDNALEAIAAAYSDCLLPLDEIHQCDPRIVGETVYMLGNGRGKARANDRGGARGAVAEWRLLFLSSGEKTLEAHMAEARKEMKAGMEIRLLAVPADAGAGLGLFHALHDKPNGKALADQLKAAVASHYGHPARAFLTRLVSERASIGALIVEQMRRFAADVVPAGAHGQVHRAAARFALVAVAGELASAWGITGWPKGAAWESARVCFADWLTLRGTSGNREDDTMLGKVRLFFEQHGEARFTRLSPETLLHEQDGRGPDPDLHAPKTLLRCGYRAKDAVSGVLRYYVFPESFRQEVCAGLDVARVCKLLQQAGALEVTKGSGNLLQTRAIPEAKLSKSGRARVYCVTSNLFADHGHEEDAA</sequence>
<dbReference type="InterPro" id="IPR036977">
    <property type="entry name" value="DNA_primase_Znf_CHC2"/>
</dbReference>
<accession>A0A165EKZ0</accession>
<dbReference type="GO" id="GO:0008270">
    <property type="term" value="F:zinc ion binding"/>
    <property type="evidence" value="ECO:0007669"/>
    <property type="project" value="InterPro"/>
</dbReference>
<proteinExistence type="predicted"/>
<reference evidence="4" key="1">
    <citation type="submission" date="2016-01" db="EMBL/GenBank/DDBJ databases">
        <title>Draft genome of Chromobacterium sp. F49.</title>
        <authorList>
            <person name="Hong K.W."/>
        </authorList>
    </citation>
    <scope>NUCLEOTIDE SEQUENCE [LARGE SCALE GENOMIC DNA]</scope>
    <source>
        <strain evidence="4">CN10</strain>
    </source>
</reference>
<feature type="compositionally biased region" description="Low complexity" evidence="1">
    <location>
        <begin position="361"/>
        <end position="379"/>
    </location>
</feature>
<feature type="region of interest" description="Disordered" evidence="1">
    <location>
        <begin position="361"/>
        <end position="394"/>
    </location>
</feature>